<dbReference type="InterPro" id="IPR002492">
    <property type="entry name" value="Transposase_Tc1-like"/>
</dbReference>
<dbReference type="Pfam" id="PF01498">
    <property type="entry name" value="HTH_Tnp_Tc3_2"/>
    <property type="match status" value="1"/>
</dbReference>
<dbReference type="GO" id="GO:0015074">
    <property type="term" value="P:DNA integration"/>
    <property type="evidence" value="ECO:0007669"/>
    <property type="project" value="InterPro"/>
</dbReference>
<dbReference type="InterPro" id="IPR036397">
    <property type="entry name" value="RNaseH_sf"/>
</dbReference>
<keyword evidence="1" id="KW-0175">Coiled coil</keyword>
<dbReference type="InterPro" id="IPR038717">
    <property type="entry name" value="Tc1-like_DDE_dom"/>
</dbReference>
<keyword evidence="5" id="KW-1185">Reference proteome</keyword>
<protein>
    <recommendedName>
        <fullName evidence="6">Tc1-like transposase DDE domain-containing protein</fullName>
    </recommendedName>
</protein>
<dbReference type="STRING" id="94130.A0A2Z6QYT5"/>
<dbReference type="PANTHER" id="PTHR35871:SF1">
    <property type="entry name" value="CXC1-LIKE CYSTEINE CLUSTER ASSOCIATED WITH KDZ TRANSPOSASES DOMAIN-CONTAINING PROTEIN"/>
    <property type="match status" value="1"/>
</dbReference>
<dbReference type="GO" id="GO:0003677">
    <property type="term" value="F:DNA binding"/>
    <property type="evidence" value="ECO:0007669"/>
    <property type="project" value="InterPro"/>
</dbReference>
<dbReference type="Gene3D" id="1.10.10.10">
    <property type="entry name" value="Winged helix-like DNA-binding domain superfamily/Winged helix DNA-binding domain"/>
    <property type="match status" value="1"/>
</dbReference>
<dbReference type="PANTHER" id="PTHR35871">
    <property type="entry name" value="EXPRESSED PROTEIN"/>
    <property type="match status" value="1"/>
</dbReference>
<evidence type="ECO:0000256" key="1">
    <source>
        <dbReference type="SAM" id="Coils"/>
    </source>
</evidence>
<reference evidence="4 5" key="1">
    <citation type="submission" date="2017-11" db="EMBL/GenBank/DDBJ databases">
        <title>The genome of Rhizophagus clarus HR1 reveals common genetic basis of auxotrophy among arbuscular mycorrhizal fungi.</title>
        <authorList>
            <person name="Kobayashi Y."/>
        </authorList>
    </citation>
    <scope>NUCLEOTIDE SEQUENCE [LARGE SCALE GENOMIC DNA]</scope>
    <source>
        <strain evidence="4 5">HR1</strain>
    </source>
</reference>
<dbReference type="SUPFAM" id="SSF46689">
    <property type="entry name" value="Homeodomain-like"/>
    <property type="match status" value="1"/>
</dbReference>
<gene>
    <name evidence="4" type="ORF">RclHR1_24980001</name>
</gene>
<evidence type="ECO:0000313" key="4">
    <source>
        <dbReference type="EMBL" id="GBB95200.1"/>
    </source>
</evidence>
<sequence length="881" mass="102576">MTHPSKRKIKIKEQERDNYGRFAKKLRVADNWGDDDDSGWDDEVDMLNEKDKYELVWSDNTHLERKKRGPYLAGKTKKSTYFDKYGPSGCFTKAAKGTAKITIFINKHRSTPDDFEEVLDDMEDEEQAKLDLNERIEILKIELKKQQNSLSVTEYNKKRAIFEYLRRLSDNDGKGKVKATLPDQKRELTEFERGEIIGLWKKGHSERNIGEILGHPKSTIHDTITRYKNSGQITASSRSGRPLKLTERNVRQLVRTLKEDRQQSLEEMTKKFSESLSISVSSNTIKRTLHSEGFFGRAGKRKPFVSEANRKKRLEWCRERRDWDDEWNFIIWSDESRFMIFQNDAHHWVWRKPHEKYDVDCLIPTVKSGNQGVMVWGCFAKDKIGPLIQVSGSINASVYMGILENTFLPFYNSLENNSQYIFQDDNAPVHRARTVKQWKEDNSIIDFPWPAQSPDLNPIEHLWDVLERRVREHKPHPKNIEELMVILEEEWNKIEPEILTNLVESTYYDSHERPDVVKYQELFLDKIYDYVKFMAKYEGENMEQIPPTLGPNDKEIILVTHDECVFYSNDGKQGVWAKSGELPLRKKGNDRSIMVSEFLSEECGRLKLNAQQIQENPSIPKEARAYLQPGKDREGFWTSEHLIDQVKTKTIPIFETLFPNCIALFAFDNSSNHAAFKSDALVASRMNLKPGGKQPKMRNTIFGPSNQHQSMVNENGEPKGIKQVLIERGLWKNGLNADCQLCKDKVDDENRVDCCARWIISLQPDFLGQKSASEEVILEAGHKCIFYPKFHCELNYIERYWGAAKRYTRENCNYSWSGLQHTVPAALESVNTITIRKFARKAWRYMDLYRKGVTGKLAEYAAKKYKSHRCIPDYVLAELNK</sequence>
<evidence type="ECO:0000259" key="2">
    <source>
        <dbReference type="Pfam" id="PF01498"/>
    </source>
</evidence>
<dbReference type="Gene3D" id="3.30.420.10">
    <property type="entry name" value="Ribonuclease H-like superfamily/Ribonuclease H"/>
    <property type="match status" value="2"/>
</dbReference>
<comment type="caution">
    <text evidence="4">The sequence shown here is derived from an EMBL/GenBank/DDBJ whole genome shotgun (WGS) entry which is preliminary data.</text>
</comment>
<evidence type="ECO:0000259" key="3">
    <source>
        <dbReference type="Pfam" id="PF13358"/>
    </source>
</evidence>
<dbReference type="AlphaFoldDB" id="A0A2Z6QYT5"/>
<name>A0A2Z6QYT5_9GLOM</name>
<feature type="coiled-coil region" evidence="1">
    <location>
        <begin position="115"/>
        <end position="149"/>
    </location>
</feature>
<accession>A0A2Z6QYT5</accession>
<evidence type="ECO:0008006" key="6">
    <source>
        <dbReference type="Google" id="ProtNLM"/>
    </source>
</evidence>
<dbReference type="GO" id="GO:0006313">
    <property type="term" value="P:DNA transposition"/>
    <property type="evidence" value="ECO:0007669"/>
    <property type="project" value="InterPro"/>
</dbReference>
<dbReference type="InterPro" id="IPR009057">
    <property type="entry name" value="Homeodomain-like_sf"/>
</dbReference>
<feature type="domain" description="Tc1-like transposase DDE" evidence="3">
    <location>
        <begin position="331"/>
        <end position="478"/>
    </location>
</feature>
<dbReference type="Pfam" id="PF13358">
    <property type="entry name" value="DDE_3"/>
    <property type="match status" value="1"/>
</dbReference>
<dbReference type="InterPro" id="IPR036388">
    <property type="entry name" value="WH-like_DNA-bd_sf"/>
</dbReference>
<dbReference type="Proteomes" id="UP000247702">
    <property type="component" value="Unassembled WGS sequence"/>
</dbReference>
<proteinExistence type="predicted"/>
<dbReference type="InterPro" id="IPR047655">
    <property type="entry name" value="Transpos_IS630-like"/>
</dbReference>
<feature type="domain" description="Transposase Tc1-like" evidence="2">
    <location>
        <begin position="251"/>
        <end position="321"/>
    </location>
</feature>
<evidence type="ECO:0000313" key="5">
    <source>
        <dbReference type="Proteomes" id="UP000247702"/>
    </source>
</evidence>
<dbReference type="NCBIfam" id="NF033545">
    <property type="entry name" value="transpos_IS630"/>
    <property type="match status" value="1"/>
</dbReference>
<organism evidence="4 5">
    <name type="scientific">Rhizophagus clarus</name>
    <dbReference type="NCBI Taxonomy" id="94130"/>
    <lineage>
        <taxon>Eukaryota</taxon>
        <taxon>Fungi</taxon>
        <taxon>Fungi incertae sedis</taxon>
        <taxon>Mucoromycota</taxon>
        <taxon>Glomeromycotina</taxon>
        <taxon>Glomeromycetes</taxon>
        <taxon>Glomerales</taxon>
        <taxon>Glomeraceae</taxon>
        <taxon>Rhizophagus</taxon>
    </lineage>
</organism>
<dbReference type="EMBL" id="BEXD01001666">
    <property type="protein sequence ID" value="GBB95200.1"/>
    <property type="molecule type" value="Genomic_DNA"/>
</dbReference>